<dbReference type="RefSeq" id="XP_021823725.1">
    <property type="nucleotide sequence ID" value="XM_021968033.1"/>
</dbReference>
<evidence type="ECO:0000256" key="1">
    <source>
        <dbReference type="ARBA" id="ARBA00022670"/>
    </source>
</evidence>
<feature type="region of interest" description="Disordered" evidence="9">
    <location>
        <begin position="913"/>
        <end position="933"/>
    </location>
</feature>
<accession>A0A6P5T9G7</accession>
<feature type="compositionally biased region" description="Low complexity" evidence="9">
    <location>
        <begin position="916"/>
        <end position="932"/>
    </location>
</feature>
<dbReference type="PANTHER" id="PTHR24559">
    <property type="entry name" value="TRANSPOSON TY3-I GAG-POL POLYPROTEIN"/>
    <property type="match status" value="1"/>
</dbReference>
<dbReference type="GO" id="GO:0004519">
    <property type="term" value="F:endonuclease activity"/>
    <property type="evidence" value="ECO:0007669"/>
    <property type="project" value="UniProtKB-KW"/>
</dbReference>
<dbReference type="InterPro" id="IPR043128">
    <property type="entry name" value="Rev_trsase/Diguanyl_cyclase"/>
</dbReference>
<keyword evidence="7" id="KW-0695">RNA-directed DNA polymerase</keyword>
<feature type="coiled-coil region" evidence="8">
    <location>
        <begin position="11"/>
        <end position="38"/>
    </location>
</feature>
<dbReference type="GO" id="GO:0003964">
    <property type="term" value="F:RNA-directed DNA polymerase activity"/>
    <property type="evidence" value="ECO:0007669"/>
    <property type="project" value="UniProtKB-KW"/>
</dbReference>
<dbReference type="PANTHER" id="PTHR24559:SF444">
    <property type="entry name" value="REVERSE TRANSCRIPTASE DOMAIN-CONTAINING PROTEIN"/>
    <property type="match status" value="1"/>
</dbReference>
<organism evidence="11 12">
    <name type="scientific">Prunus avium</name>
    <name type="common">Cherry</name>
    <name type="synonym">Cerasus avium</name>
    <dbReference type="NCBI Taxonomy" id="42229"/>
    <lineage>
        <taxon>Eukaryota</taxon>
        <taxon>Viridiplantae</taxon>
        <taxon>Streptophyta</taxon>
        <taxon>Embryophyta</taxon>
        <taxon>Tracheophyta</taxon>
        <taxon>Spermatophyta</taxon>
        <taxon>Magnoliopsida</taxon>
        <taxon>eudicotyledons</taxon>
        <taxon>Gunneridae</taxon>
        <taxon>Pentapetalae</taxon>
        <taxon>rosids</taxon>
        <taxon>fabids</taxon>
        <taxon>Rosales</taxon>
        <taxon>Rosaceae</taxon>
        <taxon>Amygdaloideae</taxon>
        <taxon>Amygdaleae</taxon>
        <taxon>Prunus</taxon>
    </lineage>
</organism>
<evidence type="ECO:0000256" key="4">
    <source>
        <dbReference type="ARBA" id="ARBA00022722"/>
    </source>
</evidence>
<dbReference type="CDD" id="cd01647">
    <property type="entry name" value="RT_LTR"/>
    <property type="match status" value="1"/>
</dbReference>
<dbReference type="InterPro" id="IPR000477">
    <property type="entry name" value="RT_dom"/>
</dbReference>
<evidence type="ECO:0000313" key="12">
    <source>
        <dbReference type="RefSeq" id="XP_021823725.1"/>
    </source>
</evidence>
<evidence type="ECO:0000256" key="6">
    <source>
        <dbReference type="ARBA" id="ARBA00022801"/>
    </source>
</evidence>
<evidence type="ECO:0000256" key="8">
    <source>
        <dbReference type="SAM" id="Coils"/>
    </source>
</evidence>
<dbReference type="FunFam" id="3.10.10.10:FF:000007">
    <property type="entry name" value="Retrovirus-related Pol polyprotein from transposon 17.6-like Protein"/>
    <property type="match status" value="1"/>
</dbReference>
<evidence type="ECO:0000313" key="11">
    <source>
        <dbReference type="Proteomes" id="UP000515124"/>
    </source>
</evidence>
<keyword evidence="4" id="KW-0540">Nuclease</keyword>
<keyword evidence="8" id="KW-0175">Coiled coil</keyword>
<keyword evidence="11" id="KW-1185">Reference proteome</keyword>
<proteinExistence type="predicted"/>
<name>A0A6P5T9G7_PRUAV</name>
<protein>
    <submittedName>
        <fullName evidence="12">Uncharacterized protein LOC110764972</fullName>
    </submittedName>
</protein>
<dbReference type="Pfam" id="PF03732">
    <property type="entry name" value="Retrotrans_gag"/>
    <property type="match status" value="1"/>
</dbReference>
<feature type="compositionally biased region" description="Polar residues" evidence="9">
    <location>
        <begin position="345"/>
        <end position="356"/>
    </location>
</feature>
<feature type="domain" description="Reverse transcriptase" evidence="10">
    <location>
        <begin position="686"/>
        <end position="865"/>
    </location>
</feature>
<evidence type="ECO:0000259" key="10">
    <source>
        <dbReference type="PROSITE" id="PS50878"/>
    </source>
</evidence>
<gene>
    <name evidence="12" type="primary">LOC110764972</name>
</gene>
<dbReference type="Pfam" id="PF00078">
    <property type="entry name" value="RVT_1"/>
    <property type="match status" value="1"/>
</dbReference>
<keyword evidence="2" id="KW-0808">Transferase</keyword>
<dbReference type="InterPro" id="IPR043502">
    <property type="entry name" value="DNA/RNA_pol_sf"/>
</dbReference>
<dbReference type="AlphaFoldDB" id="A0A6P5T9G7"/>
<feature type="region of interest" description="Disordered" evidence="9">
    <location>
        <begin position="345"/>
        <end position="370"/>
    </location>
</feature>
<dbReference type="InterPro" id="IPR053134">
    <property type="entry name" value="RNA-dir_DNA_polymerase"/>
</dbReference>
<dbReference type="Gene3D" id="2.40.70.10">
    <property type="entry name" value="Acid Proteases"/>
    <property type="match status" value="1"/>
</dbReference>
<feature type="compositionally biased region" description="Pro residues" evidence="9">
    <location>
        <begin position="360"/>
        <end position="370"/>
    </location>
</feature>
<dbReference type="GO" id="GO:0008233">
    <property type="term" value="F:peptidase activity"/>
    <property type="evidence" value="ECO:0007669"/>
    <property type="project" value="UniProtKB-KW"/>
</dbReference>
<dbReference type="GO" id="GO:0006508">
    <property type="term" value="P:proteolysis"/>
    <property type="evidence" value="ECO:0007669"/>
    <property type="project" value="UniProtKB-KW"/>
</dbReference>
<evidence type="ECO:0000256" key="2">
    <source>
        <dbReference type="ARBA" id="ARBA00022679"/>
    </source>
</evidence>
<keyword evidence="5" id="KW-0255">Endonuclease</keyword>
<dbReference type="Proteomes" id="UP000515124">
    <property type="component" value="Unplaced"/>
</dbReference>
<evidence type="ECO:0000256" key="7">
    <source>
        <dbReference type="ARBA" id="ARBA00022918"/>
    </source>
</evidence>
<keyword evidence="6" id="KW-0378">Hydrolase</keyword>
<sequence length="981" mass="108852">MGSAAERSPSVPALELEIDLHREQIQEVQETLAAFSVQTDEFKTSLSTAIASLTQQQSSFQQTIMEVITRLPPVVTQPSPSSTASPVTIPFGSFTVPRFPPLCSTPPVPTAPPLLSHVPSFSTTPPYISTPFPTSLPPHHNTHIPVTRIFPPPHLSFSSTSLPPHIPPSTFATPSQLKTPKIDLQRFSGKDPYAWLITAERYLDLHEIPTHLKVKVAAVHMIDDAALWMQWFENRFPSASWTSFSEALLAHFGSGDSLDVTSDLSHIQQTGSLDDCNIEFVRLSCRALDWTDDQLKGVYVGGLAPDLRGDVIVQNLATLHEAKRLAHAFHNLRLFQRSMARSSFSRPTNSSLSRQDQPAPLHPTLPPGSPPICRLTAAEIQDRRAKNLCFNCDEPFRAGHRCKRPQLLMVEADWEASDDSFEELITHEIAHGPDSTPQPALDNDPIISIHALTGTPRTRTMRLQGQIGNTGLTVFIDTGSTHNLLNSHLAKRLGLQIDTSTPPRKIQIANNDFIHTKGLVHQVHINLQGYELFTDCYLHAVSGCDLILGADWLDTLGLIGWHFKNKTMVFKVDGQVHRLVGQTDPPVTFVDCHLLTHLSAQAQQGMLAQLIAIEDLPVPPSSPPPAIQQLLLQYNDLFSPPAALPPHRSIDHKIPLIPGATPVNVRPYRYPHFQKHEIETLVNEMLETGVVQPSSSPYSSPVLLVKKKDNGWRLCVDYRALNAVTVKDRFPIPVIDELLDELHGAVIFSKLDLRSGYHQIRMHPSDISKTAFRTHDGHYEFLVMPFGLSNAPSTFQALMNDIFRPYLRKFVLVFFDDILIYSTSVAEHLVHLTSVFDVLSKHRLHLKLSKCAFGQTTIHYLGHVLSSEGVAVDPSKIQCIVDWPQPKGLKSLRGFLGLTGPLCLRPFPPPARTHRPNSMSPSPRKMSPSPSSFAPLGTASSTIGLLLMCCAGGTLKWSWVEQLSLKLLTLYHQPYCVKMPL</sequence>
<evidence type="ECO:0000256" key="3">
    <source>
        <dbReference type="ARBA" id="ARBA00022695"/>
    </source>
</evidence>
<keyword evidence="3" id="KW-0548">Nucleotidyltransferase</keyword>
<dbReference type="GeneID" id="110764972"/>
<dbReference type="Gene3D" id="3.30.70.270">
    <property type="match status" value="1"/>
</dbReference>
<dbReference type="Pfam" id="PF13975">
    <property type="entry name" value="gag-asp_proteas"/>
    <property type="match status" value="1"/>
</dbReference>
<dbReference type="SUPFAM" id="SSF56672">
    <property type="entry name" value="DNA/RNA polymerases"/>
    <property type="match status" value="1"/>
</dbReference>
<dbReference type="InterPro" id="IPR005162">
    <property type="entry name" value="Retrotrans_gag_dom"/>
</dbReference>
<evidence type="ECO:0000256" key="5">
    <source>
        <dbReference type="ARBA" id="ARBA00022759"/>
    </source>
</evidence>
<reference evidence="12" key="1">
    <citation type="submission" date="2025-08" db="UniProtKB">
        <authorList>
            <consortium name="RefSeq"/>
        </authorList>
    </citation>
    <scope>IDENTIFICATION</scope>
</reference>
<dbReference type="Gene3D" id="3.10.10.10">
    <property type="entry name" value="HIV Type 1 Reverse Transcriptase, subunit A, domain 1"/>
    <property type="match status" value="1"/>
</dbReference>
<dbReference type="SUPFAM" id="SSF50630">
    <property type="entry name" value="Acid proteases"/>
    <property type="match status" value="1"/>
</dbReference>
<dbReference type="CDD" id="cd00303">
    <property type="entry name" value="retropepsin_like"/>
    <property type="match status" value="1"/>
</dbReference>
<keyword evidence="1" id="KW-0645">Protease</keyword>
<dbReference type="InterPro" id="IPR021109">
    <property type="entry name" value="Peptidase_aspartic_dom_sf"/>
</dbReference>
<evidence type="ECO:0000256" key="9">
    <source>
        <dbReference type="SAM" id="MobiDB-lite"/>
    </source>
</evidence>
<dbReference type="PROSITE" id="PS50878">
    <property type="entry name" value="RT_POL"/>
    <property type="match status" value="1"/>
</dbReference>
<dbReference type="KEGG" id="pavi:110764972"/>